<sequence>MTKALIFGNSGSGKSTLAKRLCKDADLAHLDLDTLAWEPTTPPERKPLALSAAAIHAFTSEHSNWVIEGCYADLIAIASPLAEELIFLDISAEDCIAHAHARPWEPHKYPTKEAQDANLEMLVDWIRAYPERDDSCSRQAHVEMFEAFSGEKTRITSPSSTLPGEEV</sequence>
<dbReference type="EMBL" id="CP136865">
    <property type="protein sequence ID" value="WOJ97069.1"/>
    <property type="molecule type" value="Genomic_DNA"/>
</dbReference>
<dbReference type="Proteomes" id="UP001626549">
    <property type="component" value="Chromosome"/>
</dbReference>
<dbReference type="GO" id="GO:0016301">
    <property type="term" value="F:kinase activity"/>
    <property type="evidence" value="ECO:0007669"/>
    <property type="project" value="UniProtKB-KW"/>
</dbReference>
<dbReference type="InterPro" id="IPR027417">
    <property type="entry name" value="P-loop_NTPase"/>
</dbReference>
<gene>
    <name evidence="1" type="ORF">R0137_00505</name>
</gene>
<evidence type="ECO:0000313" key="2">
    <source>
        <dbReference type="Proteomes" id="UP001626549"/>
    </source>
</evidence>
<dbReference type="SUPFAM" id="SSF52540">
    <property type="entry name" value="P-loop containing nucleoside triphosphate hydrolases"/>
    <property type="match status" value="1"/>
</dbReference>
<dbReference type="RefSeq" id="WP_407327757.1">
    <property type="nucleotide sequence ID" value="NZ_CP136865.1"/>
</dbReference>
<keyword evidence="1" id="KW-0808">Transferase</keyword>
<reference evidence="1 2" key="1">
    <citation type="submission" date="2023-10" db="EMBL/GenBank/DDBJ databases">
        <title>Two novel species belonging to the OM43/NOR5 clade.</title>
        <authorList>
            <person name="Park M."/>
        </authorList>
    </citation>
    <scope>NUCLEOTIDE SEQUENCE [LARGE SCALE GENOMIC DNA]</scope>
    <source>
        <strain evidence="1 2">IMCC45268</strain>
    </source>
</reference>
<evidence type="ECO:0000313" key="1">
    <source>
        <dbReference type="EMBL" id="WOJ97069.1"/>
    </source>
</evidence>
<proteinExistence type="predicted"/>
<organism evidence="1 2">
    <name type="scientific">Congregibacter brevis</name>
    <dbReference type="NCBI Taxonomy" id="3081201"/>
    <lineage>
        <taxon>Bacteria</taxon>
        <taxon>Pseudomonadati</taxon>
        <taxon>Pseudomonadota</taxon>
        <taxon>Gammaproteobacteria</taxon>
        <taxon>Cellvibrionales</taxon>
        <taxon>Halieaceae</taxon>
        <taxon>Congregibacter</taxon>
    </lineage>
</organism>
<dbReference type="PANTHER" id="PTHR37816">
    <property type="entry name" value="YALI0E33011P"/>
    <property type="match status" value="1"/>
</dbReference>
<name>A0ABZ0IET7_9GAMM</name>
<dbReference type="PANTHER" id="PTHR37816:SF2">
    <property type="entry name" value="DNA TOPOLOGY MODULATION PROTEIN FLAR-RELATED PROTEIN"/>
    <property type="match status" value="1"/>
</dbReference>
<keyword evidence="2" id="KW-1185">Reference proteome</keyword>
<accession>A0ABZ0IET7</accession>
<dbReference type="InterPro" id="IPR052922">
    <property type="entry name" value="Cytidylate_Kinase-2"/>
</dbReference>
<protein>
    <submittedName>
        <fullName evidence="1">Shikimate kinase</fullName>
    </submittedName>
</protein>
<keyword evidence="1" id="KW-0418">Kinase</keyword>
<dbReference type="Gene3D" id="3.40.50.300">
    <property type="entry name" value="P-loop containing nucleotide triphosphate hydrolases"/>
    <property type="match status" value="1"/>
</dbReference>